<organism evidence="1">
    <name type="scientific">Candidatus Kentrum sp. SD</name>
    <dbReference type="NCBI Taxonomy" id="2126332"/>
    <lineage>
        <taxon>Bacteria</taxon>
        <taxon>Pseudomonadati</taxon>
        <taxon>Pseudomonadota</taxon>
        <taxon>Gammaproteobacteria</taxon>
        <taxon>Candidatus Kentrum</taxon>
    </lineage>
</organism>
<gene>
    <name evidence="1" type="ORF">BECKSD772D_GA0070982_11604</name>
</gene>
<dbReference type="EMBL" id="CAADHB010000160">
    <property type="protein sequence ID" value="VFK80818.1"/>
    <property type="molecule type" value="Genomic_DNA"/>
</dbReference>
<protein>
    <submittedName>
        <fullName evidence="1">PD-(D/E)XK nuclease family transposase</fullName>
    </submittedName>
</protein>
<accession>A0A451BRB0</accession>
<name>A0A451BRB0_9GAMM</name>
<dbReference type="Pfam" id="PF12784">
    <property type="entry name" value="PDDEXK_2"/>
    <property type="match status" value="1"/>
</dbReference>
<dbReference type="AlphaFoldDB" id="A0A451BRB0"/>
<sequence>MDVKVRNQKQEIILIEIQYEWEFDFLQRILFATSKTITEHMAKSERYENVVKVISVNILYFDLGHGEDYIYHGTIRFLGTHRHDERLLNTRQRQLFGKEYPYQLYPEYYLLKINRFDDIVRVTPDEWIYFLKNEEIKEEFQAKGLRKAREILNIMNLPEEEWRAHEWHVEEMRYQAGMLSRSLALRGGMMKNAAFAASPQGSFFGYFPLTFTKNS</sequence>
<reference evidence="1" key="1">
    <citation type="submission" date="2019-02" db="EMBL/GenBank/DDBJ databases">
        <authorList>
            <person name="Gruber-Vodicka R. H."/>
            <person name="Seah K. B. B."/>
        </authorList>
    </citation>
    <scope>NUCLEOTIDE SEQUENCE</scope>
    <source>
        <strain evidence="1">BECK_S127</strain>
    </source>
</reference>
<proteinExistence type="predicted"/>
<evidence type="ECO:0000313" key="1">
    <source>
        <dbReference type="EMBL" id="VFK80818.1"/>
    </source>
</evidence>